<feature type="compositionally biased region" description="Acidic residues" evidence="1">
    <location>
        <begin position="8"/>
        <end position="25"/>
    </location>
</feature>
<gene>
    <name evidence="2" type="ORF">SLEP1_g51040</name>
</gene>
<dbReference type="EMBL" id="BPVZ01000173">
    <property type="protein sequence ID" value="GKV43787.1"/>
    <property type="molecule type" value="Genomic_DNA"/>
</dbReference>
<evidence type="ECO:0000256" key="1">
    <source>
        <dbReference type="SAM" id="MobiDB-lite"/>
    </source>
</evidence>
<keyword evidence="3" id="KW-1185">Reference proteome</keyword>
<evidence type="ECO:0000313" key="2">
    <source>
        <dbReference type="EMBL" id="GKV43787.1"/>
    </source>
</evidence>
<organism evidence="2 3">
    <name type="scientific">Rubroshorea leprosula</name>
    <dbReference type="NCBI Taxonomy" id="152421"/>
    <lineage>
        <taxon>Eukaryota</taxon>
        <taxon>Viridiplantae</taxon>
        <taxon>Streptophyta</taxon>
        <taxon>Embryophyta</taxon>
        <taxon>Tracheophyta</taxon>
        <taxon>Spermatophyta</taxon>
        <taxon>Magnoliopsida</taxon>
        <taxon>eudicotyledons</taxon>
        <taxon>Gunneridae</taxon>
        <taxon>Pentapetalae</taxon>
        <taxon>rosids</taxon>
        <taxon>malvids</taxon>
        <taxon>Malvales</taxon>
        <taxon>Dipterocarpaceae</taxon>
        <taxon>Rubroshorea</taxon>
    </lineage>
</organism>
<feature type="region of interest" description="Disordered" evidence="1">
    <location>
        <begin position="1"/>
        <end position="36"/>
    </location>
</feature>
<accession>A0AAV5M2T9</accession>
<comment type="caution">
    <text evidence="2">The sequence shown here is derived from an EMBL/GenBank/DDBJ whole genome shotgun (WGS) entry which is preliminary data.</text>
</comment>
<reference evidence="2 3" key="1">
    <citation type="journal article" date="2021" name="Commun. Biol.">
        <title>The genome of Shorea leprosula (Dipterocarpaceae) highlights the ecological relevance of drought in aseasonal tropical rainforests.</title>
        <authorList>
            <person name="Ng K.K.S."/>
            <person name="Kobayashi M.J."/>
            <person name="Fawcett J.A."/>
            <person name="Hatakeyama M."/>
            <person name="Paape T."/>
            <person name="Ng C.H."/>
            <person name="Ang C.C."/>
            <person name="Tnah L.H."/>
            <person name="Lee C.T."/>
            <person name="Nishiyama T."/>
            <person name="Sese J."/>
            <person name="O'Brien M.J."/>
            <person name="Copetti D."/>
            <person name="Mohd Noor M.I."/>
            <person name="Ong R.C."/>
            <person name="Putra M."/>
            <person name="Sireger I.Z."/>
            <person name="Indrioko S."/>
            <person name="Kosugi Y."/>
            <person name="Izuno A."/>
            <person name="Isagi Y."/>
            <person name="Lee S.L."/>
            <person name="Shimizu K.K."/>
        </authorList>
    </citation>
    <scope>NUCLEOTIDE SEQUENCE [LARGE SCALE GENOMIC DNA]</scope>
    <source>
        <strain evidence="2">214</strain>
    </source>
</reference>
<dbReference type="Proteomes" id="UP001054252">
    <property type="component" value="Unassembled WGS sequence"/>
</dbReference>
<sequence>MEEIGEKESEDGEEEDDWQEREEPENATGDLRSNEIEIHTLTIFTTSPSIVL</sequence>
<evidence type="ECO:0000313" key="3">
    <source>
        <dbReference type="Proteomes" id="UP001054252"/>
    </source>
</evidence>
<dbReference type="AlphaFoldDB" id="A0AAV5M2T9"/>
<protein>
    <submittedName>
        <fullName evidence="2">Uncharacterized protein</fullName>
    </submittedName>
</protein>
<name>A0AAV5M2T9_9ROSI</name>
<proteinExistence type="predicted"/>